<dbReference type="RefSeq" id="WP_093156105.1">
    <property type="nucleotide sequence ID" value="NZ_FNEK01000022.1"/>
</dbReference>
<evidence type="ECO:0000313" key="2">
    <source>
        <dbReference type="Proteomes" id="UP000199382"/>
    </source>
</evidence>
<accession>A0A1G8VXP1</accession>
<dbReference type="EMBL" id="FNEK01000022">
    <property type="protein sequence ID" value="SDJ70607.1"/>
    <property type="molecule type" value="Genomic_DNA"/>
</dbReference>
<dbReference type="AlphaFoldDB" id="A0A1G8VXP1"/>
<sequence>MSIVEQLNRLYREIPGCLAVVFGDMQTKTVFRSFAKDNLCQEDHDRLLEMAALWLTPPAENSSDHPAGLNLPMQVSLQGRRSIRVFARLLPEASDVLCILAVAEAPLADLHRSIRAMVMADD</sequence>
<gene>
    <name evidence="1" type="ORF">SAMN04488026_102266</name>
</gene>
<dbReference type="Proteomes" id="UP000199382">
    <property type="component" value="Unassembled WGS sequence"/>
</dbReference>
<evidence type="ECO:0008006" key="3">
    <source>
        <dbReference type="Google" id="ProtNLM"/>
    </source>
</evidence>
<reference evidence="1 2" key="1">
    <citation type="submission" date="2016-10" db="EMBL/GenBank/DDBJ databases">
        <authorList>
            <person name="de Groot N.N."/>
        </authorList>
    </citation>
    <scope>NUCLEOTIDE SEQUENCE [LARGE SCALE GENOMIC DNA]</scope>
    <source>
        <strain evidence="1 2">DSM 25294</strain>
    </source>
</reference>
<proteinExistence type="predicted"/>
<keyword evidence="2" id="KW-1185">Reference proteome</keyword>
<organism evidence="1 2">
    <name type="scientific">Aliiruegeria lutimaris</name>
    <dbReference type="NCBI Taxonomy" id="571298"/>
    <lineage>
        <taxon>Bacteria</taxon>
        <taxon>Pseudomonadati</taxon>
        <taxon>Pseudomonadota</taxon>
        <taxon>Alphaproteobacteria</taxon>
        <taxon>Rhodobacterales</taxon>
        <taxon>Roseobacteraceae</taxon>
        <taxon>Aliiruegeria</taxon>
    </lineage>
</organism>
<protein>
    <recommendedName>
        <fullName evidence="3">Roadblock/LC7 domain-containing protein</fullName>
    </recommendedName>
</protein>
<dbReference type="STRING" id="571298.SAMN04488026_102266"/>
<name>A0A1G8VXP1_9RHOB</name>
<dbReference type="OrthoDB" id="7857877at2"/>
<evidence type="ECO:0000313" key="1">
    <source>
        <dbReference type="EMBL" id="SDJ70607.1"/>
    </source>
</evidence>